<dbReference type="PRINTS" id="PR00035">
    <property type="entry name" value="HTHGNTR"/>
</dbReference>
<dbReference type="PANTHER" id="PTHR46577">
    <property type="entry name" value="HTH-TYPE TRANSCRIPTIONAL REGULATORY PROTEIN GABR"/>
    <property type="match status" value="1"/>
</dbReference>
<keyword evidence="7" id="KW-0032">Aminotransferase</keyword>
<dbReference type="InterPro" id="IPR015424">
    <property type="entry name" value="PyrdxlP-dep_Trfase"/>
</dbReference>
<evidence type="ECO:0000313" key="8">
    <source>
        <dbReference type="Proteomes" id="UP001139410"/>
    </source>
</evidence>
<dbReference type="EMBL" id="JAKFGM010000001">
    <property type="protein sequence ID" value="MCF2514482.1"/>
    <property type="molecule type" value="Genomic_DNA"/>
</dbReference>
<keyword evidence="7" id="KW-0808">Transferase</keyword>
<dbReference type="Pfam" id="PF00392">
    <property type="entry name" value="GntR"/>
    <property type="match status" value="1"/>
</dbReference>
<dbReference type="GO" id="GO:0003677">
    <property type="term" value="F:DNA binding"/>
    <property type="evidence" value="ECO:0007669"/>
    <property type="project" value="UniProtKB-KW"/>
</dbReference>
<dbReference type="InterPro" id="IPR036388">
    <property type="entry name" value="WH-like_DNA-bd_sf"/>
</dbReference>
<dbReference type="Gene3D" id="1.10.10.10">
    <property type="entry name" value="Winged helix-like DNA-binding domain superfamily/Winged helix DNA-binding domain"/>
    <property type="match status" value="1"/>
</dbReference>
<dbReference type="CDD" id="cd00609">
    <property type="entry name" value="AAT_like"/>
    <property type="match status" value="1"/>
</dbReference>
<organism evidence="7 8">
    <name type="scientific">Sphingomonas cremea</name>
    <dbReference type="NCBI Taxonomy" id="2904799"/>
    <lineage>
        <taxon>Bacteria</taxon>
        <taxon>Pseudomonadati</taxon>
        <taxon>Pseudomonadota</taxon>
        <taxon>Alphaproteobacteria</taxon>
        <taxon>Sphingomonadales</taxon>
        <taxon>Sphingomonadaceae</taxon>
        <taxon>Sphingomonas</taxon>
    </lineage>
</organism>
<dbReference type="AlphaFoldDB" id="A0A9X1QLT2"/>
<protein>
    <submittedName>
        <fullName evidence="7">PLP-dependent aminotransferase family protein</fullName>
    </submittedName>
</protein>
<dbReference type="InterPro" id="IPR051446">
    <property type="entry name" value="HTH_trans_reg/aminotransferase"/>
</dbReference>
<dbReference type="GO" id="GO:0003700">
    <property type="term" value="F:DNA-binding transcription factor activity"/>
    <property type="evidence" value="ECO:0007669"/>
    <property type="project" value="InterPro"/>
</dbReference>
<dbReference type="InterPro" id="IPR015421">
    <property type="entry name" value="PyrdxlP-dep_Trfase_major"/>
</dbReference>
<dbReference type="Proteomes" id="UP001139410">
    <property type="component" value="Unassembled WGS sequence"/>
</dbReference>
<dbReference type="PANTHER" id="PTHR46577:SF1">
    <property type="entry name" value="HTH-TYPE TRANSCRIPTIONAL REGULATORY PROTEIN GABR"/>
    <property type="match status" value="1"/>
</dbReference>
<dbReference type="InterPro" id="IPR000524">
    <property type="entry name" value="Tscrpt_reg_HTH_GntR"/>
</dbReference>
<keyword evidence="3" id="KW-0805">Transcription regulation</keyword>
<comment type="caution">
    <text evidence="7">The sequence shown here is derived from an EMBL/GenBank/DDBJ whole genome shotgun (WGS) entry which is preliminary data.</text>
</comment>
<evidence type="ECO:0000256" key="2">
    <source>
        <dbReference type="ARBA" id="ARBA00022898"/>
    </source>
</evidence>
<evidence type="ECO:0000259" key="6">
    <source>
        <dbReference type="PROSITE" id="PS50949"/>
    </source>
</evidence>
<keyword evidence="2" id="KW-0663">Pyridoxal phosphate</keyword>
<dbReference type="GO" id="GO:0008483">
    <property type="term" value="F:transaminase activity"/>
    <property type="evidence" value="ECO:0007669"/>
    <property type="project" value="UniProtKB-KW"/>
</dbReference>
<dbReference type="Pfam" id="PF00155">
    <property type="entry name" value="Aminotran_1_2"/>
    <property type="match status" value="1"/>
</dbReference>
<keyword evidence="4" id="KW-0238">DNA-binding</keyword>
<dbReference type="SUPFAM" id="SSF46785">
    <property type="entry name" value="Winged helix' DNA-binding domain"/>
    <property type="match status" value="1"/>
</dbReference>
<dbReference type="InterPro" id="IPR036390">
    <property type="entry name" value="WH_DNA-bd_sf"/>
</dbReference>
<keyword evidence="8" id="KW-1185">Reference proteome</keyword>
<dbReference type="GO" id="GO:0030170">
    <property type="term" value="F:pyridoxal phosphate binding"/>
    <property type="evidence" value="ECO:0007669"/>
    <property type="project" value="InterPro"/>
</dbReference>
<evidence type="ECO:0000256" key="3">
    <source>
        <dbReference type="ARBA" id="ARBA00023015"/>
    </source>
</evidence>
<evidence type="ECO:0000256" key="4">
    <source>
        <dbReference type="ARBA" id="ARBA00023125"/>
    </source>
</evidence>
<feature type="domain" description="HTH gntR-type" evidence="6">
    <location>
        <begin position="25"/>
        <end position="93"/>
    </location>
</feature>
<name>A0A9X1QLT2_9SPHN</name>
<evidence type="ECO:0000313" key="7">
    <source>
        <dbReference type="EMBL" id="MCF2514482.1"/>
    </source>
</evidence>
<dbReference type="CDD" id="cd07377">
    <property type="entry name" value="WHTH_GntR"/>
    <property type="match status" value="1"/>
</dbReference>
<dbReference type="RefSeq" id="WP_235066943.1">
    <property type="nucleotide sequence ID" value="NZ_JAKFGM010000001.1"/>
</dbReference>
<dbReference type="PROSITE" id="PS50949">
    <property type="entry name" value="HTH_GNTR"/>
    <property type="match status" value="1"/>
</dbReference>
<keyword evidence="5" id="KW-0804">Transcription</keyword>
<evidence type="ECO:0000256" key="1">
    <source>
        <dbReference type="ARBA" id="ARBA00005384"/>
    </source>
</evidence>
<gene>
    <name evidence="7" type="ORF">LVY65_05300</name>
</gene>
<proteinExistence type="inferred from homology"/>
<dbReference type="Gene3D" id="3.40.640.10">
    <property type="entry name" value="Type I PLP-dependent aspartate aminotransferase-like (Major domain)"/>
    <property type="match status" value="1"/>
</dbReference>
<sequence>MTMRKIGAASLQRLMGGWRADAARVPTYRQIEQALRLLILDGRLPVGIRLPGERLLAPELGVSRTTVTAAYSGLRSQGFIASRHGSGSVTRLPRGAAPDPAGALDETDIDFSIAAMPAPKEVHAAYAQALEELPRHLPGIGYEPAGIPSLRSAIAERYTWRGVPTSADEILVTQGAQHGLVLVLSLLARPGDPIVVDHPTYSKALEAIRGASCQPIPVQLPAAGWDLDQLRATIVQTGARLAYLLPDFHNPTGRLMGFDCRSRAAAIAAKTGCHLIVDETMCDLWLDQPPPPPLASFDRAAKVISIGSMGKSFWGGLRMGWIRADRELIAALNVVRSAVDMGSPIVEQLAAAILLRDPEPTLGERRQAIRGQRDYLLDLVAERLPEWRFQRPSGGLSAWAELPRPVSTALAAATHSLGVRIAAGNRFGVDGAFERFVRLPYALPTDRLLQVVERLEQAWGQVTTPGARRLAPAMAELTEGI</sequence>
<accession>A0A9X1QLT2</accession>
<dbReference type="SUPFAM" id="SSF53383">
    <property type="entry name" value="PLP-dependent transferases"/>
    <property type="match status" value="1"/>
</dbReference>
<reference evidence="7" key="1">
    <citation type="submission" date="2022-01" db="EMBL/GenBank/DDBJ databases">
        <authorList>
            <person name="Jo J.-H."/>
            <person name="Im W.-T."/>
        </authorList>
    </citation>
    <scope>NUCLEOTIDE SEQUENCE</scope>
    <source>
        <strain evidence="7">G124</strain>
    </source>
</reference>
<evidence type="ECO:0000256" key="5">
    <source>
        <dbReference type="ARBA" id="ARBA00023163"/>
    </source>
</evidence>
<dbReference type="InterPro" id="IPR004839">
    <property type="entry name" value="Aminotransferase_I/II_large"/>
</dbReference>
<comment type="similarity">
    <text evidence="1">In the C-terminal section; belongs to the class-I pyridoxal-phosphate-dependent aminotransferase family.</text>
</comment>
<dbReference type="SMART" id="SM00345">
    <property type="entry name" value="HTH_GNTR"/>
    <property type="match status" value="1"/>
</dbReference>